<dbReference type="Pfam" id="PF14905">
    <property type="entry name" value="OMP_b-brl_3"/>
    <property type="match status" value="1"/>
</dbReference>
<evidence type="ECO:0000256" key="2">
    <source>
        <dbReference type="ARBA" id="ARBA00022448"/>
    </source>
</evidence>
<dbReference type="InterPro" id="IPR041700">
    <property type="entry name" value="OMP_b-brl_3"/>
</dbReference>
<dbReference type="PROSITE" id="PS52016">
    <property type="entry name" value="TONB_DEPENDENT_REC_3"/>
    <property type="match status" value="1"/>
</dbReference>
<evidence type="ECO:0000256" key="3">
    <source>
        <dbReference type="ARBA" id="ARBA00022452"/>
    </source>
</evidence>
<dbReference type="InterPro" id="IPR012910">
    <property type="entry name" value="Plug_dom"/>
</dbReference>
<evidence type="ECO:0000256" key="7">
    <source>
        <dbReference type="PROSITE-ProRule" id="PRU01360"/>
    </source>
</evidence>
<feature type="domain" description="Outer membrane protein beta-barrel" evidence="10">
    <location>
        <begin position="372"/>
        <end position="775"/>
    </location>
</feature>
<gene>
    <name evidence="11" type="ORF">WFZ86_18055</name>
</gene>
<keyword evidence="2 7" id="KW-0813">Transport</keyword>
<evidence type="ECO:0000259" key="9">
    <source>
        <dbReference type="Pfam" id="PF07715"/>
    </source>
</evidence>
<accession>A0ABU9NSU1</accession>
<evidence type="ECO:0000256" key="4">
    <source>
        <dbReference type="ARBA" id="ARBA00022692"/>
    </source>
</evidence>
<dbReference type="SUPFAM" id="SSF56935">
    <property type="entry name" value="Porins"/>
    <property type="match status" value="1"/>
</dbReference>
<evidence type="ECO:0000256" key="1">
    <source>
        <dbReference type="ARBA" id="ARBA00004571"/>
    </source>
</evidence>
<keyword evidence="3 7" id="KW-1134">Transmembrane beta strand</keyword>
<evidence type="ECO:0000313" key="11">
    <source>
        <dbReference type="EMBL" id="MEM0578413.1"/>
    </source>
</evidence>
<sequence>MIKSIFTYALVFLGISSLSAQSLIQVSGTLTGEDPNEKLAYASVIVKQDALMVETVITNDKGVFKIEGIKTGKYTIEFQFLSFESSTITLNVDGSKSIINLGSIKLKSKTTSLEEVVITSETSQMALKLDKKVFDVGKDLASKGGSATQVLDNVPSVRVEPSGSVSLRGNSNVLILINGRKSGLTSTQGLEQIPAESIKSIELITNPSSRYDAAGSAGIINIILKKNNKKDLSGSITLSTGVPADHRLLGSINYKKGKFNLFSNFGVRYSDYVGLNTRNQISTSDGKNLFLMQREDQDRHDDGGLVYLGLDYAIDDNNSITTAFYRNQTKDKDTNTLNYEFSGEGINNTHIRTIADSEEERSYNQLEFNYTRTFKKPGKKFTIDGQYDFWNSTKDFNIQRRTITPNNGDQSVINTKSNRANDDVVIQSDFVVPVSETANFETGVKVEHRLVSTDFAANEESAGVVNPIDGFNNGLDYREQILGAYAQYGNKIKKFSYQLGLRTEYTSIEIKDQNTAKVLTDSTYTRLFPSVNLSYALTEKTTAQLNYSQRINRPNLFQLNPFPELQDFNSRIFGNINLIPSLTDGIELGFLSKIKGLVLNPSLYYSKTKNNFQYFTTQNEDDVFETVLLNLDEETRFGLEMSAQYAPTKWLSLSAVFNAYSFDQKGSTGTTNLDFSDETWTSTLLGQVKFPKNFTLQTKLEYQAPVSNAQTRTKSYYYMNMALGKSLFKNNGTLTLGVSNIFNSRKVIETTIGNDFVVRQMTNFNAARWNLNFNYRFNKAKNRKEHQSNRE</sequence>
<keyword evidence="5 7" id="KW-0472">Membrane</keyword>
<keyword evidence="11" id="KW-0675">Receptor</keyword>
<evidence type="ECO:0000256" key="5">
    <source>
        <dbReference type="ARBA" id="ARBA00023136"/>
    </source>
</evidence>
<name>A0ABU9NSU1_9FLAO</name>
<keyword evidence="4 7" id="KW-0812">Transmembrane</keyword>
<keyword evidence="12" id="KW-1185">Reference proteome</keyword>
<comment type="similarity">
    <text evidence="7">Belongs to the TonB-dependent receptor family.</text>
</comment>
<dbReference type="PANTHER" id="PTHR40980:SF4">
    <property type="entry name" value="TONB-DEPENDENT RECEPTOR-LIKE BETA-BARREL DOMAIN-CONTAINING PROTEIN"/>
    <property type="match status" value="1"/>
</dbReference>
<dbReference type="Proteomes" id="UP001468798">
    <property type="component" value="Unassembled WGS sequence"/>
</dbReference>
<dbReference type="InterPro" id="IPR036942">
    <property type="entry name" value="Beta-barrel_TonB_sf"/>
</dbReference>
<comment type="caution">
    <text evidence="11">The sequence shown here is derived from an EMBL/GenBank/DDBJ whole genome shotgun (WGS) entry which is preliminary data.</text>
</comment>
<feature type="domain" description="TonB-dependent receptor plug" evidence="9">
    <location>
        <begin position="144"/>
        <end position="219"/>
    </location>
</feature>
<dbReference type="Gene3D" id="2.40.170.20">
    <property type="entry name" value="TonB-dependent receptor, beta-barrel domain"/>
    <property type="match status" value="1"/>
</dbReference>
<organism evidence="11 12">
    <name type="scientific">Flavobacterium polysaccharolyticum</name>
    <dbReference type="NCBI Taxonomy" id="3133148"/>
    <lineage>
        <taxon>Bacteria</taxon>
        <taxon>Pseudomonadati</taxon>
        <taxon>Bacteroidota</taxon>
        <taxon>Flavobacteriia</taxon>
        <taxon>Flavobacteriales</taxon>
        <taxon>Flavobacteriaceae</taxon>
        <taxon>Flavobacterium</taxon>
    </lineage>
</organism>
<dbReference type="InterPro" id="IPR039426">
    <property type="entry name" value="TonB-dep_rcpt-like"/>
</dbReference>
<keyword evidence="8" id="KW-0732">Signal</keyword>
<evidence type="ECO:0000256" key="6">
    <source>
        <dbReference type="ARBA" id="ARBA00023237"/>
    </source>
</evidence>
<dbReference type="PANTHER" id="PTHR40980">
    <property type="entry name" value="PLUG DOMAIN-CONTAINING PROTEIN"/>
    <property type="match status" value="1"/>
</dbReference>
<keyword evidence="6 7" id="KW-0998">Cell outer membrane</keyword>
<dbReference type="SUPFAM" id="SSF49464">
    <property type="entry name" value="Carboxypeptidase regulatory domain-like"/>
    <property type="match status" value="1"/>
</dbReference>
<dbReference type="InterPro" id="IPR013783">
    <property type="entry name" value="Ig-like_fold"/>
</dbReference>
<evidence type="ECO:0000259" key="10">
    <source>
        <dbReference type="Pfam" id="PF14905"/>
    </source>
</evidence>
<evidence type="ECO:0000313" key="12">
    <source>
        <dbReference type="Proteomes" id="UP001468798"/>
    </source>
</evidence>
<dbReference type="Gene3D" id="2.170.130.10">
    <property type="entry name" value="TonB-dependent receptor, plug domain"/>
    <property type="match status" value="1"/>
</dbReference>
<feature type="signal peptide" evidence="8">
    <location>
        <begin position="1"/>
        <end position="22"/>
    </location>
</feature>
<dbReference type="Gene3D" id="2.60.40.10">
    <property type="entry name" value="Immunoglobulins"/>
    <property type="match status" value="1"/>
</dbReference>
<protein>
    <submittedName>
        <fullName evidence="11">TonB-dependent receptor</fullName>
    </submittedName>
</protein>
<dbReference type="EMBL" id="JBCGDP010000024">
    <property type="protein sequence ID" value="MEM0578413.1"/>
    <property type="molecule type" value="Genomic_DNA"/>
</dbReference>
<dbReference type="InterPro" id="IPR037066">
    <property type="entry name" value="Plug_dom_sf"/>
</dbReference>
<proteinExistence type="inferred from homology"/>
<reference evidence="11 12" key="1">
    <citation type="submission" date="2024-03" db="EMBL/GenBank/DDBJ databases">
        <title>Two novel species of the genus Flavobacterium exhibiting potentially degradation of complex polysaccharides.</title>
        <authorList>
            <person name="Lian X."/>
        </authorList>
    </citation>
    <scope>NUCLEOTIDE SEQUENCE [LARGE SCALE GENOMIC DNA]</scope>
    <source>
        <strain evidence="11 12">N6</strain>
    </source>
</reference>
<feature type="chain" id="PRO_5045688264" evidence="8">
    <location>
        <begin position="23"/>
        <end position="791"/>
    </location>
</feature>
<dbReference type="Pfam" id="PF13715">
    <property type="entry name" value="CarbopepD_reg_2"/>
    <property type="match status" value="1"/>
</dbReference>
<dbReference type="Pfam" id="PF07715">
    <property type="entry name" value="Plug"/>
    <property type="match status" value="1"/>
</dbReference>
<evidence type="ECO:0000256" key="8">
    <source>
        <dbReference type="SAM" id="SignalP"/>
    </source>
</evidence>
<comment type="subcellular location">
    <subcellularLocation>
        <location evidence="1 7">Cell outer membrane</location>
        <topology evidence="1 7">Multi-pass membrane protein</topology>
    </subcellularLocation>
</comment>
<dbReference type="RefSeq" id="WP_342693231.1">
    <property type="nucleotide sequence ID" value="NZ_JBCGDP010000024.1"/>
</dbReference>
<dbReference type="InterPro" id="IPR008969">
    <property type="entry name" value="CarboxyPept-like_regulatory"/>
</dbReference>